<dbReference type="PANTHER" id="PTHR12864">
    <property type="entry name" value="RAN BINDING PROTEIN 9-RELATED"/>
    <property type="match status" value="1"/>
</dbReference>
<dbReference type="OrthoDB" id="2415936at2759"/>
<evidence type="ECO:0000256" key="1">
    <source>
        <dbReference type="SAM" id="MobiDB-lite"/>
    </source>
</evidence>
<organism evidence="3 4">
    <name type="scientific">Mortierella polycephala</name>
    <dbReference type="NCBI Taxonomy" id="41804"/>
    <lineage>
        <taxon>Eukaryota</taxon>
        <taxon>Fungi</taxon>
        <taxon>Fungi incertae sedis</taxon>
        <taxon>Mucoromycota</taxon>
        <taxon>Mortierellomycotina</taxon>
        <taxon>Mortierellomycetes</taxon>
        <taxon>Mortierellales</taxon>
        <taxon>Mortierellaceae</taxon>
        <taxon>Mortierella</taxon>
    </lineage>
</organism>
<evidence type="ECO:0000313" key="4">
    <source>
        <dbReference type="Proteomes" id="UP000726737"/>
    </source>
</evidence>
<dbReference type="PROSITE" id="PS50896">
    <property type="entry name" value="LISH"/>
    <property type="match status" value="1"/>
</dbReference>
<feature type="compositionally biased region" description="Low complexity" evidence="1">
    <location>
        <begin position="149"/>
        <end position="158"/>
    </location>
</feature>
<evidence type="ECO:0000259" key="2">
    <source>
        <dbReference type="PROSITE" id="PS50897"/>
    </source>
</evidence>
<dbReference type="InterPro" id="IPR050618">
    <property type="entry name" value="Ubq-SigPath_Reg"/>
</dbReference>
<dbReference type="InterPro" id="IPR006594">
    <property type="entry name" value="LisH"/>
</dbReference>
<dbReference type="AlphaFoldDB" id="A0A9P6U8W0"/>
<dbReference type="InterPro" id="IPR013144">
    <property type="entry name" value="CRA_dom"/>
</dbReference>
<dbReference type="EMBL" id="JAAAJA010000055">
    <property type="protein sequence ID" value="KAG0264212.1"/>
    <property type="molecule type" value="Genomic_DNA"/>
</dbReference>
<keyword evidence="4" id="KW-1185">Reference proteome</keyword>
<gene>
    <name evidence="3" type="primary">RANBP9</name>
    <name evidence="3" type="ORF">BG011_007246</name>
</gene>
<reference evidence="3" key="1">
    <citation type="journal article" date="2020" name="Fungal Divers.">
        <title>Resolving the Mortierellaceae phylogeny through synthesis of multi-gene phylogenetics and phylogenomics.</title>
        <authorList>
            <person name="Vandepol N."/>
            <person name="Liber J."/>
            <person name="Desiro A."/>
            <person name="Na H."/>
            <person name="Kennedy M."/>
            <person name="Barry K."/>
            <person name="Grigoriev I.V."/>
            <person name="Miller A.N."/>
            <person name="O'Donnell K."/>
            <person name="Stajich J.E."/>
            <person name="Bonito G."/>
        </authorList>
    </citation>
    <scope>NUCLEOTIDE SEQUENCE</scope>
    <source>
        <strain evidence="3">KOD948</strain>
    </source>
</reference>
<dbReference type="PROSITE" id="PS50897">
    <property type="entry name" value="CTLH"/>
    <property type="match status" value="1"/>
</dbReference>
<sequence>MDVESEVQDSSKIDTAIPRQLVLDYLLHNCYGETARAFMKDDLDAVKDTDMRKSAASARNGGSSHHNVRFNGSNGNSNGTTSNGTSKVYGSRSGSNGITTAKSDIQGGLMTRNASDVSQWRTDNSASSMMDTENEGALDHEGDSPMAESFLDSSDSLSPSTFTADKAHALQIDEQLKNLETRKAIRSLISHGNIGPAMELCSTAFPGVLSIDLNSHRTTTESIRLNFRLQCQKFIEMVKSDPERGPEALMFAQGVLLEFTHLDPSGKEYYMKQMEEIVSVIAYSNPEESPNGHHLKQEARDHLADVMNSAVLGCNGMSCEPVLLTIVKQATLVRDILSADATKTKLAFKVAIQENNHIESIKQPNIPVRIPNDDSTFDPKECPNVVFEAKGKLTGKIRLIHGTSGSNDSGLGLITTRIWVVNERDKELVVITPTYNENTYIFHLETPGDRTFDSIYHETTIQYPRSTKSVQSLSVSAPNTSLTGYDLQNIFFGSIKSALTNGAISLQAVNSEVVQLRTTNGSISGEFKVGHIDLGTSNGAITSKINVRDAQDGRQSVVSTKTNNGPINAHVTAMETARGLWMENTTRNGNLTVAALVGKAGRASYINATTENSKIDFNVDAKHSDQPLTVINKTSNASIVSSIMVPVNQPMNGVAESSNGSINVSLTEDFQGTFQVDTSNASAIVEGSDVTLEYENKHFKRGHRGQGLSDVKVHSSNGSTGLRFYPSALEL</sequence>
<feature type="compositionally biased region" description="Polar residues" evidence="1">
    <location>
        <begin position="92"/>
        <end position="103"/>
    </location>
</feature>
<comment type="caution">
    <text evidence="3">The sequence shown here is derived from an EMBL/GenBank/DDBJ whole genome shotgun (WGS) entry which is preliminary data.</text>
</comment>
<protein>
    <submittedName>
        <fullName evidence="3">Ran-binding protein 9</fullName>
    </submittedName>
</protein>
<dbReference type="InterPro" id="IPR024964">
    <property type="entry name" value="CTLH/CRA"/>
</dbReference>
<dbReference type="SMART" id="SM00668">
    <property type="entry name" value="CTLH"/>
    <property type="match status" value="1"/>
</dbReference>
<evidence type="ECO:0000313" key="3">
    <source>
        <dbReference type="EMBL" id="KAG0264212.1"/>
    </source>
</evidence>
<dbReference type="Proteomes" id="UP000726737">
    <property type="component" value="Unassembled WGS sequence"/>
</dbReference>
<dbReference type="SMART" id="SM00757">
    <property type="entry name" value="CRA"/>
    <property type="match status" value="1"/>
</dbReference>
<feature type="compositionally biased region" description="Low complexity" evidence="1">
    <location>
        <begin position="71"/>
        <end position="86"/>
    </location>
</feature>
<feature type="region of interest" description="Disordered" evidence="1">
    <location>
        <begin position="54"/>
        <end position="158"/>
    </location>
</feature>
<name>A0A9P6U8W0_9FUNG</name>
<proteinExistence type="predicted"/>
<dbReference type="InterPro" id="IPR006595">
    <property type="entry name" value="CTLH_C"/>
</dbReference>
<feature type="domain" description="CTLH" evidence="2">
    <location>
        <begin position="178"/>
        <end position="245"/>
    </location>
</feature>
<dbReference type="Pfam" id="PF10607">
    <property type="entry name" value="CTLH"/>
    <property type="match status" value="1"/>
</dbReference>
<accession>A0A9P6U8W0</accession>
<feature type="compositionally biased region" description="Polar residues" evidence="1">
    <location>
        <begin position="112"/>
        <end position="131"/>
    </location>
</feature>